<sequence length="114" mass="13026">MKSHQDLTVYQKSLDLVEEIYKLTQTFPSEEKFGVTSQLRRAAVSVPSNIAEGAARKGSKEFSRFLYISLGSLAEIETLLTISTRLQFLKESPTLKEEVIYIRRMLLKLIKTLD</sequence>
<reference evidence="1 2" key="1">
    <citation type="submission" date="2016-10" db="EMBL/GenBank/DDBJ databases">
        <authorList>
            <person name="de Groot N.N."/>
        </authorList>
    </citation>
    <scope>NUCLEOTIDE SEQUENCE [LARGE SCALE GENOMIC DNA]</scope>
    <source>
        <strain evidence="1 2">DSM 23553</strain>
    </source>
</reference>
<dbReference type="AlphaFoldDB" id="A0A1H5PCZ8"/>
<dbReference type="CDD" id="cd16377">
    <property type="entry name" value="23S_rRNA_IVP_like"/>
    <property type="match status" value="1"/>
</dbReference>
<dbReference type="InterPro" id="IPR036583">
    <property type="entry name" value="23S_rRNA_IVS_sf"/>
</dbReference>
<dbReference type="Pfam" id="PF05635">
    <property type="entry name" value="23S_rRNA_IVP"/>
    <property type="match status" value="1"/>
</dbReference>
<gene>
    <name evidence="1" type="ORF">SAMN04488034_11234</name>
</gene>
<dbReference type="PANTHER" id="PTHR38471">
    <property type="entry name" value="FOUR HELIX BUNDLE PROTEIN"/>
    <property type="match status" value="1"/>
</dbReference>
<dbReference type="SUPFAM" id="SSF158446">
    <property type="entry name" value="IVS-encoded protein-like"/>
    <property type="match status" value="1"/>
</dbReference>
<name>A0A1H5PCZ8_9FLAO</name>
<protein>
    <submittedName>
        <fullName evidence="1">Four helix bundle protein</fullName>
    </submittedName>
</protein>
<accession>A0A1H5PCZ8</accession>
<dbReference type="STRING" id="390640.SAMN04488034_11234"/>
<proteinExistence type="predicted"/>
<dbReference type="NCBIfam" id="TIGR02436">
    <property type="entry name" value="four helix bundle protein"/>
    <property type="match status" value="1"/>
</dbReference>
<evidence type="ECO:0000313" key="2">
    <source>
        <dbReference type="Proteomes" id="UP000199448"/>
    </source>
</evidence>
<dbReference type="OrthoDB" id="9811959at2"/>
<dbReference type="EMBL" id="FNUG01000012">
    <property type="protein sequence ID" value="SEF11775.1"/>
    <property type="molecule type" value="Genomic_DNA"/>
</dbReference>
<dbReference type="PANTHER" id="PTHR38471:SF2">
    <property type="entry name" value="FOUR HELIX BUNDLE PROTEIN"/>
    <property type="match status" value="1"/>
</dbReference>
<dbReference type="Gene3D" id="1.20.1440.60">
    <property type="entry name" value="23S rRNA-intervening sequence"/>
    <property type="match status" value="1"/>
</dbReference>
<dbReference type="InterPro" id="IPR012657">
    <property type="entry name" value="23S_rRNA-intervening_sequence"/>
</dbReference>
<evidence type="ECO:0000313" key="1">
    <source>
        <dbReference type="EMBL" id="SEF11775.1"/>
    </source>
</evidence>
<dbReference type="Proteomes" id="UP000199448">
    <property type="component" value="Unassembled WGS sequence"/>
</dbReference>
<keyword evidence="2" id="KW-1185">Reference proteome</keyword>
<organism evidence="1 2">
    <name type="scientific">Salinimicrobium catena</name>
    <dbReference type="NCBI Taxonomy" id="390640"/>
    <lineage>
        <taxon>Bacteria</taxon>
        <taxon>Pseudomonadati</taxon>
        <taxon>Bacteroidota</taxon>
        <taxon>Flavobacteriia</taxon>
        <taxon>Flavobacteriales</taxon>
        <taxon>Flavobacteriaceae</taxon>
        <taxon>Salinimicrobium</taxon>
    </lineage>
</organism>
<dbReference type="RefSeq" id="WP_093114385.1">
    <property type="nucleotide sequence ID" value="NZ_FNGG01000012.1"/>
</dbReference>